<organism evidence="1 2">
    <name type="scientific">Streptomyces canus</name>
    <dbReference type="NCBI Taxonomy" id="58343"/>
    <lineage>
        <taxon>Bacteria</taxon>
        <taxon>Bacillati</taxon>
        <taxon>Actinomycetota</taxon>
        <taxon>Actinomycetes</taxon>
        <taxon>Kitasatosporales</taxon>
        <taxon>Streptomycetaceae</taxon>
        <taxon>Streptomyces</taxon>
        <taxon>Streptomyces aurantiacus group</taxon>
    </lineage>
</organism>
<proteinExistence type="predicted"/>
<dbReference type="EMBL" id="LMWU01000079">
    <property type="protein sequence ID" value="KUN56020.1"/>
    <property type="molecule type" value="Genomic_DNA"/>
</dbReference>
<dbReference type="Proteomes" id="UP000053669">
    <property type="component" value="Unassembled WGS sequence"/>
</dbReference>
<evidence type="ECO:0000313" key="2">
    <source>
        <dbReference type="Proteomes" id="UP000053669"/>
    </source>
</evidence>
<gene>
    <name evidence="1" type="ORF">AQJ46_48860</name>
</gene>
<name>A0A124HV30_9ACTN</name>
<protein>
    <submittedName>
        <fullName evidence="1">Uncharacterized protein</fullName>
    </submittedName>
</protein>
<accession>A0A124HV30</accession>
<dbReference type="AlphaFoldDB" id="A0A124HV30"/>
<sequence>MEKDMQYPVDIVCYRCAIVLPVLDSPVGRAAWWRYMDEHAYHPAEILWEHSEAWERIDIDFIQVDSDISSDPSLAEYAGDDWAGRSLALQARPVARAVAEIVTRVEEADGAREWQAASGDAVVAEWILEVMDFAPPPGAVVDSAAVRARVAAVEAARERLHQAEAEPVGEHFGALLKELLLTLPSAVDLPVEELIAESGPLASPRLWDTERALRLVQHLLNHVSIR</sequence>
<comment type="caution">
    <text evidence="1">The sequence shown here is derived from an EMBL/GenBank/DDBJ whole genome shotgun (WGS) entry which is preliminary data.</text>
</comment>
<reference evidence="1 2" key="1">
    <citation type="submission" date="2015-10" db="EMBL/GenBank/DDBJ databases">
        <title>Draft genome sequence of Streptomyces canus DSM 40017, type strain for the species Streptomyces canus.</title>
        <authorList>
            <person name="Ruckert C."/>
            <person name="Winkler A."/>
            <person name="Kalinowski J."/>
            <person name="Kampfer P."/>
            <person name="Glaeser S."/>
        </authorList>
    </citation>
    <scope>NUCLEOTIDE SEQUENCE [LARGE SCALE GENOMIC DNA]</scope>
    <source>
        <strain evidence="1 2">DSM 40017</strain>
    </source>
</reference>
<evidence type="ECO:0000313" key="1">
    <source>
        <dbReference type="EMBL" id="KUN56020.1"/>
    </source>
</evidence>